<name>A0ABW2GNM0_9ACTN</name>
<dbReference type="RefSeq" id="WP_376805080.1">
    <property type="nucleotide sequence ID" value="NZ_JBHTAC010000003.1"/>
</dbReference>
<comment type="caution">
    <text evidence="1">The sequence shown here is derived from an EMBL/GenBank/DDBJ whole genome shotgun (WGS) entry which is preliminary data.</text>
</comment>
<keyword evidence="2" id="KW-1185">Reference proteome</keyword>
<proteinExistence type="predicted"/>
<reference evidence="2" key="1">
    <citation type="journal article" date="2019" name="Int. J. Syst. Evol. Microbiol.">
        <title>The Global Catalogue of Microorganisms (GCM) 10K type strain sequencing project: providing services to taxonomists for standard genome sequencing and annotation.</title>
        <authorList>
            <consortium name="The Broad Institute Genomics Platform"/>
            <consortium name="The Broad Institute Genome Sequencing Center for Infectious Disease"/>
            <person name="Wu L."/>
            <person name="Ma J."/>
        </authorList>
    </citation>
    <scope>NUCLEOTIDE SEQUENCE [LARGE SCALE GENOMIC DNA]</scope>
    <source>
        <strain evidence="2">CGMCC 1.9106</strain>
    </source>
</reference>
<evidence type="ECO:0000313" key="2">
    <source>
        <dbReference type="Proteomes" id="UP001596392"/>
    </source>
</evidence>
<evidence type="ECO:0000313" key="1">
    <source>
        <dbReference type="EMBL" id="MFC7241620.1"/>
    </source>
</evidence>
<sequence length="55" mass="5661">MSTYLVLAVAALAVSSATLLFLGRRVVLAEDGAHGLCRLDHNAPTSTAWCADCGA</sequence>
<protein>
    <submittedName>
        <fullName evidence="1">Uncharacterized protein</fullName>
    </submittedName>
</protein>
<accession>A0ABW2GNM0</accession>
<organism evidence="1 2">
    <name type="scientific">Catellatospora aurea</name>
    <dbReference type="NCBI Taxonomy" id="1337874"/>
    <lineage>
        <taxon>Bacteria</taxon>
        <taxon>Bacillati</taxon>
        <taxon>Actinomycetota</taxon>
        <taxon>Actinomycetes</taxon>
        <taxon>Micromonosporales</taxon>
        <taxon>Micromonosporaceae</taxon>
        <taxon>Catellatospora</taxon>
    </lineage>
</organism>
<dbReference type="Proteomes" id="UP001596392">
    <property type="component" value="Unassembled WGS sequence"/>
</dbReference>
<gene>
    <name evidence="1" type="ORF">ACFQO7_03910</name>
</gene>
<dbReference type="EMBL" id="JBHTAC010000003">
    <property type="protein sequence ID" value="MFC7241620.1"/>
    <property type="molecule type" value="Genomic_DNA"/>
</dbReference>